<dbReference type="EMBL" id="JMIY01000003">
    <property type="protein sequence ID" value="KCZ72028.1"/>
    <property type="molecule type" value="Genomic_DNA"/>
</dbReference>
<proteinExistence type="predicted"/>
<evidence type="ECO:0000313" key="2">
    <source>
        <dbReference type="Proteomes" id="UP000027153"/>
    </source>
</evidence>
<organism evidence="1 2">
    <name type="scientific">Candidatus Methanoperedens nitratireducens</name>
    <dbReference type="NCBI Taxonomy" id="1392998"/>
    <lineage>
        <taxon>Archaea</taxon>
        <taxon>Methanobacteriati</taxon>
        <taxon>Methanobacteriota</taxon>
        <taxon>Stenosarchaea group</taxon>
        <taxon>Methanomicrobia</taxon>
        <taxon>Methanosarcinales</taxon>
        <taxon>ANME-2 cluster</taxon>
        <taxon>Candidatus Methanoperedentaceae</taxon>
        <taxon>Candidatus Methanoperedens</taxon>
    </lineage>
</organism>
<comment type="caution">
    <text evidence="1">The sequence shown here is derived from an EMBL/GenBank/DDBJ whole genome shotgun (WGS) entry which is preliminary data.</text>
</comment>
<accession>A0A062V633</accession>
<dbReference type="AlphaFoldDB" id="A0A062V633"/>
<name>A0A062V633_9EURY</name>
<protein>
    <submittedName>
        <fullName evidence="1">Uncharacterized protein</fullName>
    </submittedName>
</protein>
<keyword evidence="2" id="KW-1185">Reference proteome</keyword>
<gene>
    <name evidence="1" type="ORF">ANME2D_01428</name>
</gene>
<evidence type="ECO:0000313" key="1">
    <source>
        <dbReference type="EMBL" id="KCZ72028.1"/>
    </source>
</evidence>
<sequence>MAPAINQAGFFLRIPATEMANDVIIPGHPVSSINIVESKLNLSIVCWRAHIYEVFKFKDIS</sequence>
<dbReference type="Proteomes" id="UP000027153">
    <property type="component" value="Unassembled WGS sequence"/>
</dbReference>
<reference evidence="1 2" key="1">
    <citation type="journal article" date="2013" name="Nature">
        <title>Anaerobic oxidation of methane coupled to nitrate reduction in a novel archaeal lineage.</title>
        <authorList>
            <person name="Haroon M.F."/>
            <person name="Hu S."/>
            <person name="Shi Y."/>
            <person name="Imelfort M."/>
            <person name="Keller J."/>
            <person name="Hugenholtz P."/>
            <person name="Yuan Z."/>
            <person name="Tyson G.W."/>
        </authorList>
    </citation>
    <scope>NUCLEOTIDE SEQUENCE [LARGE SCALE GENOMIC DNA]</scope>
    <source>
        <strain evidence="1 2">ANME-2d</strain>
    </source>
</reference>